<evidence type="ECO:0000313" key="7">
    <source>
        <dbReference type="EMBL" id="CAE0500478.1"/>
    </source>
</evidence>
<reference evidence="7" key="1">
    <citation type="submission" date="2021-01" db="EMBL/GenBank/DDBJ databases">
        <authorList>
            <person name="Corre E."/>
            <person name="Pelletier E."/>
            <person name="Niang G."/>
            <person name="Scheremetjew M."/>
            <person name="Finn R."/>
            <person name="Kale V."/>
            <person name="Holt S."/>
            <person name="Cochrane G."/>
            <person name="Meng A."/>
            <person name="Brown T."/>
            <person name="Cohen L."/>
        </authorList>
    </citation>
    <scope>NUCLEOTIDE SEQUENCE</scope>
    <source>
        <strain evidence="7">CCMP1320</strain>
    </source>
</reference>
<dbReference type="PANTHER" id="PTHR11384">
    <property type="entry name" value="ATP-BINDING CASSETTE, SUB-FAMILY D MEMBER"/>
    <property type="match status" value="1"/>
</dbReference>
<comment type="similarity">
    <text evidence="1">Belongs to the ABC transporter superfamily. ABCD family. Peroxisomal fatty acyl CoA transporter (TC 3.A.1.203) subfamily.</text>
</comment>
<sequence>MSVLRQVRLGYLLTRHGDLQPDGSTSTALDTVLDWSLTLSLGEQQRLAWARLLLAKPRLALLDEASSALDQELEADLYQALNASGITFVSIGHRPVLRQYHKAVLQLMRPQGSHAEASGAKNQTPAFSSSSTMAWELQDATADAAQ</sequence>
<accession>A0A7S3R2U4</accession>
<dbReference type="InterPro" id="IPR003439">
    <property type="entry name" value="ABC_transporter-like_ATP-bd"/>
</dbReference>
<dbReference type="GO" id="GO:0005524">
    <property type="term" value="F:ATP binding"/>
    <property type="evidence" value="ECO:0007669"/>
    <property type="project" value="InterPro"/>
</dbReference>
<evidence type="ECO:0000256" key="1">
    <source>
        <dbReference type="ARBA" id="ARBA00008575"/>
    </source>
</evidence>
<keyword evidence="2" id="KW-0813">Transport</keyword>
<evidence type="ECO:0000256" key="4">
    <source>
        <dbReference type="ARBA" id="ARBA00022989"/>
    </source>
</evidence>
<evidence type="ECO:0000256" key="3">
    <source>
        <dbReference type="ARBA" id="ARBA00022692"/>
    </source>
</evidence>
<feature type="domain" description="ABC transporter" evidence="6">
    <location>
        <begin position="37"/>
        <end position="66"/>
    </location>
</feature>
<dbReference type="SUPFAM" id="SSF52540">
    <property type="entry name" value="P-loop containing nucleoside triphosphate hydrolases"/>
    <property type="match status" value="1"/>
</dbReference>
<evidence type="ECO:0000256" key="5">
    <source>
        <dbReference type="ARBA" id="ARBA00023136"/>
    </source>
</evidence>
<dbReference type="PANTHER" id="PTHR11384:SF59">
    <property type="entry name" value="LYSOSOMAL COBALAMIN TRANSPORTER ABCD4"/>
    <property type="match status" value="1"/>
</dbReference>
<proteinExistence type="inferred from homology"/>
<dbReference type="GO" id="GO:0016887">
    <property type="term" value="F:ATP hydrolysis activity"/>
    <property type="evidence" value="ECO:0007669"/>
    <property type="project" value="InterPro"/>
</dbReference>
<dbReference type="EMBL" id="HBIP01025828">
    <property type="protein sequence ID" value="CAE0500478.1"/>
    <property type="molecule type" value="Transcribed_RNA"/>
</dbReference>
<keyword evidence="3" id="KW-0812">Transmembrane</keyword>
<evidence type="ECO:0000259" key="6">
    <source>
        <dbReference type="Pfam" id="PF00005"/>
    </source>
</evidence>
<dbReference type="InterPro" id="IPR050835">
    <property type="entry name" value="ABC_transporter_sub-D"/>
</dbReference>
<evidence type="ECO:0000256" key="2">
    <source>
        <dbReference type="ARBA" id="ARBA00022448"/>
    </source>
</evidence>
<organism evidence="7">
    <name type="scientific">Dunaliella tertiolecta</name>
    <name type="common">Green alga</name>
    <dbReference type="NCBI Taxonomy" id="3047"/>
    <lineage>
        <taxon>Eukaryota</taxon>
        <taxon>Viridiplantae</taxon>
        <taxon>Chlorophyta</taxon>
        <taxon>core chlorophytes</taxon>
        <taxon>Chlorophyceae</taxon>
        <taxon>CS clade</taxon>
        <taxon>Chlamydomonadales</taxon>
        <taxon>Dunaliellaceae</taxon>
        <taxon>Dunaliella</taxon>
    </lineage>
</organism>
<name>A0A7S3R2U4_DUNTE</name>
<gene>
    <name evidence="7" type="ORF">DTER00134_LOCUS15551</name>
</gene>
<keyword evidence="4" id="KW-1133">Transmembrane helix</keyword>
<keyword evidence="5" id="KW-0472">Membrane</keyword>
<dbReference type="Gene3D" id="3.40.50.300">
    <property type="entry name" value="P-loop containing nucleotide triphosphate hydrolases"/>
    <property type="match status" value="1"/>
</dbReference>
<protein>
    <recommendedName>
        <fullName evidence="6">ABC transporter domain-containing protein</fullName>
    </recommendedName>
</protein>
<dbReference type="InterPro" id="IPR027417">
    <property type="entry name" value="P-loop_NTPase"/>
</dbReference>
<dbReference type="Pfam" id="PF00005">
    <property type="entry name" value="ABC_tran"/>
    <property type="match status" value="1"/>
</dbReference>
<dbReference type="AlphaFoldDB" id="A0A7S3R2U4"/>